<evidence type="ECO:0000313" key="3">
    <source>
        <dbReference type="Proteomes" id="UP000231658"/>
    </source>
</evidence>
<evidence type="ECO:0000256" key="1">
    <source>
        <dbReference type="SAM" id="MobiDB-lite"/>
    </source>
</evidence>
<dbReference type="EMBL" id="FLYE01000047">
    <property type="protein sequence ID" value="SCA58122.1"/>
    <property type="molecule type" value="Genomic_DNA"/>
</dbReference>
<name>A0A1C3RLE4_9PROT</name>
<dbReference type="RefSeq" id="WP_069190114.1">
    <property type="nucleotide sequence ID" value="NZ_FLYE01000047.1"/>
</dbReference>
<gene>
    <name evidence="2" type="ORF">MTBPR1_80176</name>
</gene>
<feature type="compositionally biased region" description="Basic residues" evidence="1">
    <location>
        <begin position="49"/>
        <end position="59"/>
    </location>
</feature>
<dbReference type="AlphaFoldDB" id="A0A1C3RLE4"/>
<keyword evidence="3" id="KW-1185">Reference proteome</keyword>
<feature type="region of interest" description="Disordered" evidence="1">
    <location>
        <begin position="22"/>
        <end position="62"/>
    </location>
</feature>
<reference evidence="2 3" key="1">
    <citation type="submission" date="2016-07" db="EMBL/GenBank/DDBJ databases">
        <authorList>
            <person name="Lefevre C.T."/>
        </authorList>
    </citation>
    <scope>NUCLEOTIDE SEQUENCE [LARGE SCALE GENOMIC DNA]</scope>
    <source>
        <strain evidence="2">PR1</strain>
    </source>
</reference>
<protein>
    <submittedName>
        <fullName evidence="2">Uncharacterized protein</fullName>
    </submittedName>
</protein>
<organism evidence="2 3">
    <name type="scientific">Candidatus Terasakiella magnetica</name>
    <dbReference type="NCBI Taxonomy" id="1867952"/>
    <lineage>
        <taxon>Bacteria</taxon>
        <taxon>Pseudomonadati</taxon>
        <taxon>Pseudomonadota</taxon>
        <taxon>Alphaproteobacteria</taxon>
        <taxon>Rhodospirillales</taxon>
        <taxon>Terasakiellaceae</taxon>
        <taxon>Terasakiella</taxon>
    </lineage>
</organism>
<dbReference type="Proteomes" id="UP000231658">
    <property type="component" value="Unassembled WGS sequence"/>
</dbReference>
<dbReference type="STRING" id="1867952.MTBPR1_80176"/>
<sequence>MARRSVQDFNLNDAEVLAQEELHKKVDQSVNHKPSLSGERNLDQDLPKKKPGPKPKFKDKKVQLNFSGIPEPVRTVFDTFSKNLKQTDGDLVDIGKKDVLLLALADYGIPIPEKYLPDIRPNKVNRDNAANLTIKDIIDN</sequence>
<proteinExistence type="predicted"/>
<evidence type="ECO:0000313" key="2">
    <source>
        <dbReference type="EMBL" id="SCA58122.1"/>
    </source>
</evidence>
<accession>A0A1C3RLE4</accession>